<name>A0A9I9DKT1_CUCME</name>
<proteinExistence type="predicted"/>
<sequence>MVDHPWCCIAWWSEHPSPRGGTRIRCCAIIYGEASTSWWSVSRVLWSFKRTSDGT</sequence>
<evidence type="ECO:0000313" key="1">
    <source>
        <dbReference type="EnsemblPlants" id="MELO3C020037.2.1"/>
    </source>
</evidence>
<protein>
    <submittedName>
        <fullName evidence="1">Uncharacterized protein</fullName>
    </submittedName>
</protein>
<reference evidence="1" key="1">
    <citation type="submission" date="2023-03" db="UniProtKB">
        <authorList>
            <consortium name="EnsemblPlants"/>
        </authorList>
    </citation>
    <scope>IDENTIFICATION</scope>
</reference>
<dbReference type="Gramene" id="MELO3C020037.2.1">
    <property type="protein sequence ID" value="MELO3C020037.2.1"/>
    <property type="gene ID" value="MELO3C020037.2"/>
</dbReference>
<accession>A0A9I9DKT1</accession>
<dbReference type="AlphaFoldDB" id="A0A9I9DKT1"/>
<organism evidence="1">
    <name type="scientific">Cucumis melo</name>
    <name type="common">Muskmelon</name>
    <dbReference type="NCBI Taxonomy" id="3656"/>
    <lineage>
        <taxon>Eukaryota</taxon>
        <taxon>Viridiplantae</taxon>
        <taxon>Streptophyta</taxon>
        <taxon>Embryophyta</taxon>
        <taxon>Tracheophyta</taxon>
        <taxon>Spermatophyta</taxon>
        <taxon>Magnoliopsida</taxon>
        <taxon>eudicotyledons</taxon>
        <taxon>Gunneridae</taxon>
        <taxon>Pentapetalae</taxon>
        <taxon>rosids</taxon>
        <taxon>fabids</taxon>
        <taxon>Cucurbitales</taxon>
        <taxon>Cucurbitaceae</taxon>
        <taxon>Benincaseae</taxon>
        <taxon>Cucumis</taxon>
    </lineage>
</organism>
<dbReference type="EnsemblPlants" id="MELO3C020037.2.1">
    <property type="protein sequence ID" value="MELO3C020037.2.1"/>
    <property type="gene ID" value="MELO3C020037.2"/>
</dbReference>